<protein>
    <submittedName>
        <fullName evidence="2">Nuclear transport factor 2 family protein</fullName>
    </submittedName>
</protein>
<proteinExistence type="predicted"/>
<dbReference type="Pfam" id="PF12680">
    <property type="entry name" value="SnoaL_2"/>
    <property type="match status" value="1"/>
</dbReference>
<dbReference type="InterPro" id="IPR032710">
    <property type="entry name" value="NTF2-like_dom_sf"/>
</dbReference>
<dbReference type="Gene3D" id="3.10.450.50">
    <property type="match status" value="1"/>
</dbReference>
<keyword evidence="3" id="KW-1185">Reference proteome</keyword>
<dbReference type="SUPFAM" id="SSF54427">
    <property type="entry name" value="NTF2-like"/>
    <property type="match status" value="1"/>
</dbReference>
<dbReference type="Proteomes" id="UP000462014">
    <property type="component" value="Unassembled WGS sequence"/>
</dbReference>
<evidence type="ECO:0000313" key="2">
    <source>
        <dbReference type="EMBL" id="MVN20751.1"/>
    </source>
</evidence>
<evidence type="ECO:0000313" key="3">
    <source>
        <dbReference type="Proteomes" id="UP000462014"/>
    </source>
</evidence>
<dbReference type="AlphaFoldDB" id="A0A7K1STV5"/>
<sequence length="120" mass="14048">MITKEFAEAFTAEWINAWNAHDIDRVLLKYRDDFWIETPRALEVVPTSGGKVFGKEAIRDYWRTSMKRRPDLHFKLLDLLVGIDSLSIYYLNTATNKRAVEMLCFDSNQKVTKVIVNYTL</sequence>
<name>A0A7K1STV5_9SPHI</name>
<accession>A0A7K1STV5</accession>
<organism evidence="2 3">
    <name type="scientific">Mucilaginibacter arboris</name>
    <dbReference type="NCBI Taxonomy" id="2682090"/>
    <lineage>
        <taxon>Bacteria</taxon>
        <taxon>Pseudomonadati</taxon>
        <taxon>Bacteroidota</taxon>
        <taxon>Sphingobacteriia</taxon>
        <taxon>Sphingobacteriales</taxon>
        <taxon>Sphingobacteriaceae</taxon>
        <taxon>Mucilaginibacter</taxon>
    </lineage>
</organism>
<dbReference type="RefSeq" id="WP_157564513.1">
    <property type="nucleotide sequence ID" value="NZ_WPIK01000003.1"/>
</dbReference>
<comment type="caution">
    <text evidence="2">The sequence shown here is derived from an EMBL/GenBank/DDBJ whole genome shotgun (WGS) entry which is preliminary data.</text>
</comment>
<evidence type="ECO:0000259" key="1">
    <source>
        <dbReference type="Pfam" id="PF12680"/>
    </source>
</evidence>
<reference evidence="2 3" key="1">
    <citation type="submission" date="2019-12" db="EMBL/GenBank/DDBJ databases">
        <title>Mucilaginibacter sp. HMF7410 genome sequencing and assembly.</title>
        <authorList>
            <person name="Kang H."/>
            <person name="Cha I."/>
            <person name="Kim H."/>
            <person name="Joh K."/>
        </authorList>
    </citation>
    <scope>NUCLEOTIDE SEQUENCE [LARGE SCALE GENOMIC DNA]</scope>
    <source>
        <strain evidence="2 3">HMF7410</strain>
    </source>
</reference>
<dbReference type="EMBL" id="WPIK01000003">
    <property type="protein sequence ID" value="MVN20751.1"/>
    <property type="molecule type" value="Genomic_DNA"/>
</dbReference>
<gene>
    <name evidence="2" type="ORF">GO621_04295</name>
</gene>
<dbReference type="InterPro" id="IPR037401">
    <property type="entry name" value="SnoaL-like"/>
</dbReference>
<feature type="domain" description="SnoaL-like" evidence="1">
    <location>
        <begin position="13"/>
        <end position="93"/>
    </location>
</feature>